<comment type="caution">
    <text evidence="3">The sequence shown here is derived from an EMBL/GenBank/DDBJ whole genome shotgun (WGS) entry which is preliminary data.</text>
</comment>
<evidence type="ECO:0000259" key="2">
    <source>
        <dbReference type="Pfam" id="PF03732"/>
    </source>
</evidence>
<dbReference type="InterPro" id="IPR005162">
    <property type="entry name" value="Retrotrans_gag_dom"/>
</dbReference>
<dbReference type="PANTHER" id="PTHR33223">
    <property type="entry name" value="CCHC-TYPE DOMAIN-CONTAINING PROTEIN"/>
    <property type="match status" value="1"/>
</dbReference>
<feature type="domain" description="Retrotransposon gag" evidence="2">
    <location>
        <begin position="187"/>
        <end position="248"/>
    </location>
</feature>
<dbReference type="EMBL" id="BQNB010021737">
    <property type="protein sequence ID" value="GJU09543.1"/>
    <property type="molecule type" value="Genomic_DNA"/>
</dbReference>
<evidence type="ECO:0000313" key="3">
    <source>
        <dbReference type="EMBL" id="GJU09543.1"/>
    </source>
</evidence>
<reference evidence="3" key="2">
    <citation type="submission" date="2022-01" db="EMBL/GenBank/DDBJ databases">
        <authorList>
            <person name="Yamashiro T."/>
            <person name="Shiraishi A."/>
            <person name="Satake H."/>
            <person name="Nakayama K."/>
        </authorList>
    </citation>
    <scope>NUCLEOTIDE SEQUENCE</scope>
</reference>
<reference evidence="3" key="1">
    <citation type="journal article" date="2022" name="Int. J. Mol. Sci.">
        <title>Draft Genome of Tanacetum Coccineum: Genomic Comparison of Closely Related Tanacetum-Family Plants.</title>
        <authorList>
            <person name="Yamashiro T."/>
            <person name="Shiraishi A."/>
            <person name="Nakayama K."/>
            <person name="Satake H."/>
        </authorList>
    </citation>
    <scope>NUCLEOTIDE SEQUENCE</scope>
</reference>
<dbReference type="PANTHER" id="PTHR33223:SF11">
    <property type="entry name" value="ELEMENT PROTEIN, PUTATIVE-RELATED"/>
    <property type="match status" value="1"/>
</dbReference>
<proteinExistence type="predicted"/>
<keyword evidence="4" id="KW-1185">Reference proteome</keyword>
<organism evidence="3 4">
    <name type="scientific">Tanacetum coccineum</name>
    <dbReference type="NCBI Taxonomy" id="301880"/>
    <lineage>
        <taxon>Eukaryota</taxon>
        <taxon>Viridiplantae</taxon>
        <taxon>Streptophyta</taxon>
        <taxon>Embryophyta</taxon>
        <taxon>Tracheophyta</taxon>
        <taxon>Spermatophyta</taxon>
        <taxon>Magnoliopsida</taxon>
        <taxon>eudicotyledons</taxon>
        <taxon>Gunneridae</taxon>
        <taxon>Pentapetalae</taxon>
        <taxon>asterids</taxon>
        <taxon>campanulids</taxon>
        <taxon>Asterales</taxon>
        <taxon>Asteraceae</taxon>
        <taxon>Asteroideae</taxon>
        <taxon>Anthemideae</taxon>
        <taxon>Anthemidinae</taxon>
        <taxon>Tanacetum</taxon>
    </lineage>
</organism>
<feature type="region of interest" description="Disordered" evidence="1">
    <location>
        <begin position="57"/>
        <end position="87"/>
    </location>
</feature>
<name>A0ABQ5JDL0_9ASTR</name>
<evidence type="ECO:0000256" key="1">
    <source>
        <dbReference type="SAM" id="MobiDB-lite"/>
    </source>
</evidence>
<dbReference type="Proteomes" id="UP001151760">
    <property type="component" value="Unassembled WGS sequence"/>
</dbReference>
<accession>A0ABQ5JDL0</accession>
<gene>
    <name evidence="3" type="ORF">Tco_1131939</name>
</gene>
<protein>
    <submittedName>
        <fullName evidence="3">MAK10-like protein</fullName>
    </submittedName>
</protein>
<feature type="compositionally biased region" description="Basic and acidic residues" evidence="1">
    <location>
        <begin position="57"/>
        <end position="72"/>
    </location>
</feature>
<sequence length="300" mass="34567">MKNVKNVLLDECNLIKVEDASTVVMVNVKEIDTISNMYHVCRNEGFDDTKFHHIEKEVEKTPPKDPNVDDSKPSGFEKGPIYNNDDVTSRAGNEDVSFTTDQEALIDLPMGGQHFTWMNKVGSNMSKLDRFLILDDVLHSNTDLNVNALDRLCIWKEFGGNTRDLAQFRKKRDKIATLHEDDDELAYRSIFTWEDLTTRFLAQFYPPGRTAKLQNDIFMFQQHQGESLSEAWTHFKDVIQKVPHHGIDLWLQNDPKDFAKLVKEISLPCDVPNSFDHHLIELENQVQRLMKAHLAPKTSV</sequence>
<evidence type="ECO:0000313" key="4">
    <source>
        <dbReference type="Proteomes" id="UP001151760"/>
    </source>
</evidence>
<dbReference type="Pfam" id="PF03732">
    <property type="entry name" value="Retrotrans_gag"/>
    <property type="match status" value="1"/>
</dbReference>